<evidence type="ECO:0000256" key="1">
    <source>
        <dbReference type="ARBA" id="ARBA00004141"/>
    </source>
</evidence>
<comment type="caution">
    <text evidence="7">The sequence shown here is derived from an EMBL/GenBank/DDBJ whole genome shotgun (WGS) entry which is preliminary data.</text>
</comment>
<feature type="transmembrane region" description="Helical" evidence="5">
    <location>
        <begin position="20"/>
        <end position="38"/>
    </location>
</feature>
<comment type="subcellular location">
    <subcellularLocation>
        <location evidence="1">Membrane</location>
        <topology evidence="1">Multi-pass membrane protein</topology>
    </subcellularLocation>
</comment>
<feature type="transmembrane region" description="Helical" evidence="5">
    <location>
        <begin position="127"/>
        <end position="146"/>
    </location>
</feature>
<dbReference type="Proteomes" id="UP000636110">
    <property type="component" value="Unassembled WGS sequence"/>
</dbReference>
<feature type="transmembrane region" description="Helical" evidence="5">
    <location>
        <begin position="58"/>
        <end position="79"/>
    </location>
</feature>
<reference evidence="7 8" key="1">
    <citation type="submission" date="2019-11" db="EMBL/GenBank/DDBJ databases">
        <title>Description of Pedobacter sp. LMG 31462T.</title>
        <authorList>
            <person name="Carlier A."/>
            <person name="Qi S."/>
            <person name="Vandamme P."/>
        </authorList>
    </citation>
    <scope>NUCLEOTIDE SEQUENCE [LARGE SCALE GENOMIC DNA]</scope>
    <source>
        <strain evidence="7 8">LMG 31462</strain>
    </source>
</reference>
<proteinExistence type="predicted"/>
<accession>A0ABR6EQ24</accession>
<evidence type="ECO:0000256" key="4">
    <source>
        <dbReference type="ARBA" id="ARBA00023136"/>
    </source>
</evidence>
<evidence type="ECO:0000313" key="8">
    <source>
        <dbReference type="Proteomes" id="UP000636110"/>
    </source>
</evidence>
<organism evidence="7 8">
    <name type="scientific">Pedobacter gandavensis</name>
    <dbReference type="NCBI Taxonomy" id="2679963"/>
    <lineage>
        <taxon>Bacteria</taxon>
        <taxon>Pseudomonadati</taxon>
        <taxon>Bacteroidota</taxon>
        <taxon>Sphingobacteriia</taxon>
        <taxon>Sphingobacteriales</taxon>
        <taxon>Sphingobacteriaceae</taxon>
        <taxon>Pedobacter</taxon>
    </lineage>
</organism>
<sequence>MIRLTVIKRNLKLERNKERIAFLIILVCLFLFLISAYSKIEDHESFRSGLTNVKRIGSYANLISWVVPIAEIGVSLLFIIPKTHKWGLYGFISLMIVFTAYILSMLLLEEELPCHCNLIIEKLSWTAHLWFNMGFIVLALCALWLLNKPSS</sequence>
<keyword evidence="4 5" id="KW-0472">Membrane</keyword>
<evidence type="ECO:0000313" key="7">
    <source>
        <dbReference type="EMBL" id="MBB2147340.1"/>
    </source>
</evidence>
<evidence type="ECO:0000256" key="2">
    <source>
        <dbReference type="ARBA" id="ARBA00022692"/>
    </source>
</evidence>
<evidence type="ECO:0000259" key="6">
    <source>
        <dbReference type="Pfam" id="PF07291"/>
    </source>
</evidence>
<evidence type="ECO:0000256" key="3">
    <source>
        <dbReference type="ARBA" id="ARBA00022989"/>
    </source>
</evidence>
<dbReference type="EMBL" id="WNXC01000001">
    <property type="protein sequence ID" value="MBB2147340.1"/>
    <property type="molecule type" value="Genomic_DNA"/>
</dbReference>
<evidence type="ECO:0000256" key="5">
    <source>
        <dbReference type="SAM" id="Phobius"/>
    </source>
</evidence>
<feature type="domain" description="Methylamine utilisation protein MauE" evidence="6">
    <location>
        <begin position="20"/>
        <end position="145"/>
    </location>
</feature>
<gene>
    <name evidence="7" type="ORF">GM920_00310</name>
</gene>
<keyword evidence="2 5" id="KW-0812">Transmembrane</keyword>
<protein>
    <recommendedName>
        <fullName evidence="6">Methylamine utilisation protein MauE domain-containing protein</fullName>
    </recommendedName>
</protein>
<dbReference type="RefSeq" id="WP_182952622.1">
    <property type="nucleotide sequence ID" value="NZ_WNXC01000001.1"/>
</dbReference>
<feature type="transmembrane region" description="Helical" evidence="5">
    <location>
        <begin position="86"/>
        <end position="107"/>
    </location>
</feature>
<dbReference type="Pfam" id="PF07291">
    <property type="entry name" value="MauE"/>
    <property type="match status" value="1"/>
</dbReference>
<name>A0ABR6EQ24_9SPHI</name>
<keyword evidence="3 5" id="KW-1133">Transmembrane helix</keyword>
<dbReference type="InterPro" id="IPR009908">
    <property type="entry name" value="Methylamine_util_MauE"/>
</dbReference>
<keyword evidence="8" id="KW-1185">Reference proteome</keyword>